<protein>
    <recommendedName>
        <fullName evidence="2">KRAB domain-containing protein</fullName>
    </recommendedName>
</protein>
<dbReference type="PROSITE" id="PS50805">
    <property type="entry name" value="KRAB"/>
    <property type="match status" value="1"/>
</dbReference>
<dbReference type="InterPro" id="IPR001909">
    <property type="entry name" value="KRAB"/>
</dbReference>
<name>A0AAV7SB16_PLEWA</name>
<dbReference type="InterPro" id="IPR050169">
    <property type="entry name" value="Krueppel_C2H2_ZnF"/>
</dbReference>
<dbReference type="AlphaFoldDB" id="A0AAV7SB16"/>
<evidence type="ECO:0000313" key="3">
    <source>
        <dbReference type="EMBL" id="KAJ1161167.1"/>
    </source>
</evidence>
<evidence type="ECO:0000259" key="2">
    <source>
        <dbReference type="PROSITE" id="PS50805"/>
    </source>
</evidence>
<accession>A0AAV7SB16</accession>
<dbReference type="InterPro" id="IPR036051">
    <property type="entry name" value="KRAB_dom_sf"/>
</dbReference>
<dbReference type="Pfam" id="PF01352">
    <property type="entry name" value="KRAB"/>
    <property type="match status" value="1"/>
</dbReference>
<dbReference type="SMART" id="SM00349">
    <property type="entry name" value="KRAB"/>
    <property type="match status" value="1"/>
</dbReference>
<dbReference type="PANTHER" id="PTHR23232:SF142">
    <property type="entry name" value="GASTRULA ZINC FINGER PROTEIN XLCGF57.1-LIKE-RELATED"/>
    <property type="match status" value="1"/>
</dbReference>
<feature type="region of interest" description="Disordered" evidence="1">
    <location>
        <begin position="104"/>
        <end position="126"/>
    </location>
</feature>
<dbReference type="GO" id="GO:0006355">
    <property type="term" value="P:regulation of DNA-templated transcription"/>
    <property type="evidence" value="ECO:0007669"/>
    <property type="project" value="InterPro"/>
</dbReference>
<dbReference type="CDD" id="cd07765">
    <property type="entry name" value="KRAB_A-box"/>
    <property type="match status" value="1"/>
</dbReference>
<proteinExistence type="predicted"/>
<feature type="domain" description="KRAB" evidence="2">
    <location>
        <begin position="7"/>
        <end position="78"/>
    </location>
</feature>
<dbReference type="PANTHER" id="PTHR23232">
    <property type="entry name" value="KRAB DOMAIN C2H2 ZINC FINGER"/>
    <property type="match status" value="1"/>
</dbReference>
<dbReference type="SUPFAM" id="SSF109640">
    <property type="entry name" value="KRAB domain (Kruppel-associated box)"/>
    <property type="match status" value="1"/>
</dbReference>
<keyword evidence="4" id="KW-1185">Reference proteome</keyword>
<gene>
    <name evidence="3" type="ORF">NDU88_001654</name>
</gene>
<feature type="region of interest" description="Disordered" evidence="1">
    <location>
        <begin position="141"/>
        <end position="166"/>
    </location>
</feature>
<dbReference type="Proteomes" id="UP001066276">
    <property type="component" value="Chromosome 4_2"/>
</dbReference>
<organism evidence="3 4">
    <name type="scientific">Pleurodeles waltl</name>
    <name type="common">Iberian ribbed newt</name>
    <dbReference type="NCBI Taxonomy" id="8319"/>
    <lineage>
        <taxon>Eukaryota</taxon>
        <taxon>Metazoa</taxon>
        <taxon>Chordata</taxon>
        <taxon>Craniata</taxon>
        <taxon>Vertebrata</taxon>
        <taxon>Euteleostomi</taxon>
        <taxon>Amphibia</taxon>
        <taxon>Batrachia</taxon>
        <taxon>Caudata</taxon>
        <taxon>Salamandroidea</taxon>
        <taxon>Salamandridae</taxon>
        <taxon>Pleurodelinae</taxon>
        <taxon>Pleurodeles</taxon>
    </lineage>
</organism>
<feature type="compositionally biased region" description="Polar residues" evidence="1">
    <location>
        <begin position="153"/>
        <end position="166"/>
    </location>
</feature>
<sequence>MSEKVSKTSQDATAYFSDEEWKLLHEWQKGLYRNVMKDIQEALISLGPLIASIALSVKAKENEDLYTEESVKQRVVNRFSRHKVADSDTVRNINKSEEGCIWDLSEPEGITDNKQANSGSDPDAQPDHILQVEEEEPDCIDWPCSKDSEIANHPTNGVNTKENSVKQEQANGCETADTIDCEGNAGALTYTHTNRDDSFSKLHSGVGHPSDRRLRSPALRVLNPIMHRRDKIAWLCSHPALVHHLTPVNELDVERGCLSEPGLSLTAALLGFPNCRQKL</sequence>
<evidence type="ECO:0000256" key="1">
    <source>
        <dbReference type="SAM" id="MobiDB-lite"/>
    </source>
</evidence>
<dbReference type="EMBL" id="JANPWB010000008">
    <property type="protein sequence ID" value="KAJ1161167.1"/>
    <property type="molecule type" value="Genomic_DNA"/>
</dbReference>
<comment type="caution">
    <text evidence="3">The sequence shown here is derived from an EMBL/GenBank/DDBJ whole genome shotgun (WGS) entry which is preliminary data.</text>
</comment>
<evidence type="ECO:0000313" key="4">
    <source>
        <dbReference type="Proteomes" id="UP001066276"/>
    </source>
</evidence>
<reference evidence="3" key="1">
    <citation type="journal article" date="2022" name="bioRxiv">
        <title>Sequencing and chromosome-scale assembly of the giantPleurodeles waltlgenome.</title>
        <authorList>
            <person name="Brown T."/>
            <person name="Elewa A."/>
            <person name="Iarovenko S."/>
            <person name="Subramanian E."/>
            <person name="Araus A.J."/>
            <person name="Petzold A."/>
            <person name="Susuki M."/>
            <person name="Suzuki K.-i.T."/>
            <person name="Hayashi T."/>
            <person name="Toyoda A."/>
            <person name="Oliveira C."/>
            <person name="Osipova E."/>
            <person name="Leigh N.D."/>
            <person name="Simon A."/>
            <person name="Yun M.H."/>
        </authorList>
    </citation>
    <scope>NUCLEOTIDE SEQUENCE</scope>
    <source>
        <strain evidence="3">20211129_DDA</strain>
        <tissue evidence="3">Liver</tissue>
    </source>
</reference>
<dbReference type="Gene3D" id="6.10.140.140">
    <property type="match status" value="1"/>
</dbReference>